<dbReference type="PROSITE" id="PS00211">
    <property type="entry name" value="ABC_TRANSPORTER_1"/>
    <property type="match status" value="1"/>
</dbReference>
<dbReference type="InterPro" id="IPR027417">
    <property type="entry name" value="P-loop_NTPase"/>
</dbReference>
<dbReference type="Pfam" id="PF19055">
    <property type="entry name" value="ABC2_membrane_7"/>
    <property type="match status" value="1"/>
</dbReference>
<evidence type="ECO:0000256" key="8">
    <source>
        <dbReference type="ARBA" id="ARBA00023136"/>
    </source>
</evidence>
<organism evidence="11 12">
    <name type="scientific">Hirsutella rhossiliensis</name>
    <dbReference type="NCBI Taxonomy" id="111463"/>
    <lineage>
        <taxon>Eukaryota</taxon>
        <taxon>Fungi</taxon>
        <taxon>Dikarya</taxon>
        <taxon>Ascomycota</taxon>
        <taxon>Pezizomycotina</taxon>
        <taxon>Sordariomycetes</taxon>
        <taxon>Hypocreomycetidae</taxon>
        <taxon>Hypocreales</taxon>
        <taxon>Ophiocordycipitaceae</taxon>
        <taxon>Hirsutella</taxon>
    </lineage>
</organism>
<dbReference type="AlphaFoldDB" id="A0A9P8MVD5"/>
<protein>
    <submittedName>
        <fullName evidence="11">ABC transporter domain-containing protein</fullName>
    </submittedName>
</protein>
<evidence type="ECO:0000256" key="5">
    <source>
        <dbReference type="ARBA" id="ARBA00022741"/>
    </source>
</evidence>
<feature type="transmembrane region" description="Helical" evidence="9">
    <location>
        <begin position="442"/>
        <end position="463"/>
    </location>
</feature>
<feature type="transmembrane region" description="Helical" evidence="9">
    <location>
        <begin position="365"/>
        <end position="387"/>
    </location>
</feature>
<dbReference type="OrthoDB" id="66620at2759"/>
<evidence type="ECO:0000259" key="10">
    <source>
        <dbReference type="PROSITE" id="PS50893"/>
    </source>
</evidence>
<comment type="similarity">
    <text evidence="2">Belongs to the ABC transporter superfamily. ABCG family. Eye pigment precursor importer (TC 3.A.1.204) subfamily.</text>
</comment>
<dbReference type="InterPro" id="IPR052215">
    <property type="entry name" value="Plant_ABCG"/>
</dbReference>
<keyword evidence="4 9" id="KW-0812">Transmembrane</keyword>
<dbReference type="Gene3D" id="3.40.50.300">
    <property type="entry name" value="P-loop containing nucleotide triphosphate hydrolases"/>
    <property type="match status" value="1"/>
</dbReference>
<evidence type="ECO:0000256" key="2">
    <source>
        <dbReference type="ARBA" id="ARBA00005814"/>
    </source>
</evidence>
<feature type="transmembrane region" description="Helical" evidence="9">
    <location>
        <begin position="521"/>
        <end position="539"/>
    </location>
</feature>
<evidence type="ECO:0000256" key="9">
    <source>
        <dbReference type="SAM" id="Phobius"/>
    </source>
</evidence>
<dbReference type="GO" id="GO:0140359">
    <property type="term" value="F:ABC-type transporter activity"/>
    <property type="evidence" value="ECO:0007669"/>
    <property type="project" value="InterPro"/>
</dbReference>
<dbReference type="EMBL" id="JAIZPD010000005">
    <property type="protein sequence ID" value="KAH0962803.1"/>
    <property type="molecule type" value="Genomic_DNA"/>
</dbReference>
<proteinExistence type="inferred from homology"/>
<dbReference type="Pfam" id="PF00005">
    <property type="entry name" value="ABC_tran"/>
    <property type="match status" value="1"/>
</dbReference>
<dbReference type="SUPFAM" id="SSF52540">
    <property type="entry name" value="P-loop containing nucleoside triphosphate hydrolases"/>
    <property type="match status" value="1"/>
</dbReference>
<comment type="subcellular location">
    <subcellularLocation>
        <location evidence="1">Membrane</location>
        <topology evidence="1">Multi-pass membrane protein</topology>
    </subcellularLocation>
</comment>
<dbReference type="PANTHER" id="PTHR48042:SF11">
    <property type="entry name" value="ABC TRANSPORTER G FAMILY MEMBER 11"/>
    <property type="match status" value="1"/>
</dbReference>
<evidence type="ECO:0000256" key="1">
    <source>
        <dbReference type="ARBA" id="ARBA00004141"/>
    </source>
</evidence>
<dbReference type="InterPro" id="IPR003593">
    <property type="entry name" value="AAA+_ATPase"/>
</dbReference>
<reference evidence="11" key="1">
    <citation type="submission" date="2021-09" db="EMBL/GenBank/DDBJ databases">
        <title>A high-quality genome of the endoparasitic fungus Hirsutella rhossiliensis with a comparison of Hirsutella genomes reveals transposable elements contributing to genome size variation.</title>
        <authorList>
            <person name="Lin R."/>
            <person name="Jiao Y."/>
            <person name="Sun X."/>
            <person name="Ling J."/>
            <person name="Xie B."/>
            <person name="Cheng X."/>
        </authorList>
    </citation>
    <scope>NUCLEOTIDE SEQUENCE</scope>
    <source>
        <strain evidence="11">HR02</strain>
    </source>
</reference>
<keyword evidence="12" id="KW-1185">Reference proteome</keyword>
<evidence type="ECO:0000256" key="6">
    <source>
        <dbReference type="ARBA" id="ARBA00022840"/>
    </source>
</evidence>
<feature type="domain" description="ABC transporter" evidence="10">
    <location>
        <begin position="30"/>
        <end position="277"/>
    </location>
</feature>
<dbReference type="SMART" id="SM00382">
    <property type="entry name" value="AAA"/>
    <property type="match status" value="1"/>
</dbReference>
<dbReference type="GeneID" id="68354442"/>
<dbReference type="InterPro" id="IPR013525">
    <property type="entry name" value="ABC2_TM"/>
</dbReference>
<dbReference type="GO" id="GO:0016020">
    <property type="term" value="C:membrane"/>
    <property type="evidence" value="ECO:0007669"/>
    <property type="project" value="UniProtKB-SubCell"/>
</dbReference>
<evidence type="ECO:0000313" key="11">
    <source>
        <dbReference type="EMBL" id="KAH0962803.1"/>
    </source>
</evidence>
<keyword evidence="6" id="KW-0067">ATP-binding</keyword>
<comment type="caution">
    <text evidence="11">The sequence shown here is derived from an EMBL/GenBank/DDBJ whole genome shotgun (WGS) entry which is preliminary data.</text>
</comment>
<dbReference type="GO" id="GO:0005524">
    <property type="term" value="F:ATP binding"/>
    <property type="evidence" value="ECO:0007669"/>
    <property type="project" value="UniProtKB-KW"/>
</dbReference>
<keyword evidence="7 9" id="KW-1133">Transmembrane helix</keyword>
<dbReference type="PROSITE" id="PS50893">
    <property type="entry name" value="ABC_TRANSPORTER_2"/>
    <property type="match status" value="1"/>
</dbReference>
<accession>A0A9P8MVD5</accession>
<dbReference type="InterPro" id="IPR003439">
    <property type="entry name" value="ABC_transporter-like_ATP-bd"/>
</dbReference>
<keyword evidence="8 9" id="KW-0472">Membrane</keyword>
<dbReference type="Pfam" id="PF01061">
    <property type="entry name" value="ABC2_membrane"/>
    <property type="match status" value="1"/>
</dbReference>
<dbReference type="PANTHER" id="PTHR48042">
    <property type="entry name" value="ABC TRANSPORTER G FAMILY MEMBER 11"/>
    <property type="match status" value="1"/>
</dbReference>
<name>A0A9P8MVD5_9HYPO</name>
<dbReference type="InterPro" id="IPR043926">
    <property type="entry name" value="ABCG_dom"/>
</dbReference>
<keyword evidence="5" id="KW-0547">Nucleotide-binding</keyword>
<sequence>MPYSTPASEQDLEKGCEGNGYLFNSSVKDITWKGVTVTVEDKTTTTNRTIVDDVCGTVKAGEICAIVGPSGCGKTTLLSVLADKPIKAKKIESEILVNSSFVSRSDFKRASCFVEHEDAFIGSLTARESVEFASRLACSASLPRHVRDNRIDSLLHSFGLTEQANTLIGTSLRHGISVGEKRRVSVVSQLITCPKILFLDEPTSGLDSAASYKVVSYLKSVAKQNNLIVIISIHQPSAKTFGLFDKLMLLTGGKMHYFGSMDGFVPYYESTGIQIQSNVNPSEHLLDLVNIDFAEDRAAAEKRLGELHEAWERSPQYKEVCSALPVTGTSTSGNIKLKFVDKRPSKWSLTLTLLHRNFIKSHRDVMAYGTRLVLFAVIALLSGTVWLRLDSGQSSIQSYIIALFAGTTLVPFISIAYTPAFLEDHHQYTKERGSGLYGPTEFIIANSLIGIPALFATNSGFMVPPTMINRFYKNAVYHLNHQKYVFQGLMANEFKDRCKIAGQAVLDYYDISGKRSLARNVGITIAIIFVYRLLAWSVLKMRR</sequence>
<evidence type="ECO:0000313" key="12">
    <source>
        <dbReference type="Proteomes" id="UP000824596"/>
    </source>
</evidence>
<dbReference type="RefSeq" id="XP_044720316.1">
    <property type="nucleotide sequence ID" value="XM_044863784.1"/>
</dbReference>
<dbReference type="InterPro" id="IPR017871">
    <property type="entry name" value="ABC_transporter-like_CS"/>
</dbReference>
<dbReference type="GO" id="GO:0016887">
    <property type="term" value="F:ATP hydrolysis activity"/>
    <property type="evidence" value="ECO:0007669"/>
    <property type="project" value="InterPro"/>
</dbReference>
<evidence type="ECO:0000256" key="7">
    <source>
        <dbReference type="ARBA" id="ARBA00022989"/>
    </source>
</evidence>
<gene>
    <name evidence="11" type="ORF">HRG_05313</name>
</gene>
<evidence type="ECO:0000256" key="3">
    <source>
        <dbReference type="ARBA" id="ARBA00022448"/>
    </source>
</evidence>
<keyword evidence="3" id="KW-0813">Transport</keyword>
<evidence type="ECO:0000256" key="4">
    <source>
        <dbReference type="ARBA" id="ARBA00022692"/>
    </source>
</evidence>
<feature type="transmembrane region" description="Helical" evidence="9">
    <location>
        <begin position="399"/>
        <end position="422"/>
    </location>
</feature>
<dbReference type="Proteomes" id="UP000824596">
    <property type="component" value="Unassembled WGS sequence"/>
</dbReference>